<gene>
    <name evidence="1" type="ORF">FHS68_001387</name>
</gene>
<evidence type="ECO:0000313" key="1">
    <source>
        <dbReference type="EMBL" id="NIJ52231.1"/>
    </source>
</evidence>
<reference evidence="1 2" key="1">
    <citation type="submission" date="2020-03" db="EMBL/GenBank/DDBJ databases">
        <title>Genomic Encyclopedia of Type Strains, Phase IV (KMG-IV): sequencing the most valuable type-strain genomes for metagenomic binning, comparative biology and taxonomic classification.</title>
        <authorList>
            <person name="Goeker M."/>
        </authorList>
    </citation>
    <scope>NUCLEOTIDE SEQUENCE [LARGE SCALE GENOMIC DNA]</scope>
    <source>
        <strain evidence="1 2">DSM 102865</strain>
    </source>
</reference>
<dbReference type="RefSeq" id="WP_167268392.1">
    <property type="nucleotide sequence ID" value="NZ_JAASQJ010000001.1"/>
</dbReference>
<dbReference type="EMBL" id="JAASQJ010000001">
    <property type="protein sequence ID" value="NIJ52231.1"/>
    <property type="molecule type" value="Genomic_DNA"/>
</dbReference>
<sequence length="91" mass="10116">MMENITNMAGKITVSQQHLSELLALDGASRAQWALLTGGKAFVLYERLTPEMSSIITFLVQLDTEAPLALLVCKTKAQELFYLLLRSSRNT</sequence>
<proteinExistence type="predicted"/>
<keyword evidence="2" id="KW-1185">Reference proteome</keyword>
<accession>A0ABX0UGV1</accession>
<evidence type="ECO:0000313" key="2">
    <source>
        <dbReference type="Proteomes" id="UP001179181"/>
    </source>
</evidence>
<name>A0ABX0UGV1_9BACT</name>
<comment type="caution">
    <text evidence="1">The sequence shown here is derived from an EMBL/GenBank/DDBJ whole genome shotgun (WGS) entry which is preliminary data.</text>
</comment>
<organism evidence="1 2">
    <name type="scientific">Dyadobacter arcticus</name>
    <dbReference type="NCBI Taxonomy" id="1078754"/>
    <lineage>
        <taxon>Bacteria</taxon>
        <taxon>Pseudomonadati</taxon>
        <taxon>Bacteroidota</taxon>
        <taxon>Cytophagia</taxon>
        <taxon>Cytophagales</taxon>
        <taxon>Spirosomataceae</taxon>
        <taxon>Dyadobacter</taxon>
    </lineage>
</organism>
<dbReference type="Proteomes" id="UP001179181">
    <property type="component" value="Unassembled WGS sequence"/>
</dbReference>
<protein>
    <submittedName>
        <fullName evidence="1">Uncharacterized protein</fullName>
    </submittedName>
</protein>